<dbReference type="RefSeq" id="WP_132032858.1">
    <property type="nucleotide sequence ID" value="NZ_SMAI01000010.1"/>
</dbReference>
<name>A0A4R3LRJ4_9HYPH</name>
<dbReference type="PROSITE" id="PS51770">
    <property type="entry name" value="HOTDOG_ACOT"/>
    <property type="match status" value="1"/>
</dbReference>
<feature type="compositionally biased region" description="Basic and acidic residues" evidence="4">
    <location>
        <begin position="123"/>
        <end position="133"/>
    </location>
</feature>
<sequence>MHDKKAVMPDEAPAIRTIAMPADTNPNGDIFGGWLMSQMDLAAGNVAARRARGRAATVAVEAITFLSPVAVGDEVSLFARVLSVGRTSMRIEVEAWRRARAGEETRKVTEAIFTFVAIDESGRSRPIPPEREPAIAPAVAVSE</sequence>
<feature type="region of interest" description="Disordered" evidence="4">
    <location>
        <begin position="123"/>
        <end position="143"/>
    </location>
</feature>
<dbReference type="EMBL" id="SMAI01000010">
    <property type="protein sequence ID" value="TCT03143.1"/>
    <property type="molecule type" value="Genomic_DNA"/>
</dbReference>
<dbReference type="SUPFAM" id="SSF54637">
    <property type="entry name" value="Thioesterase/thiol ester dehydrase-isomerase"/>
    <property type="match status" value="1"/>
</dbReference>
<comment type="similarity">
    <text evidence="1">Belongs to the acyl coenzyme A hydrolase family.</text>
</comment>
<dbReference type="InterPro" id="IPR029069">
    <property type="entry name" value="HotDog_dom_sf"/>
</dbReference>
<dbReference type="AlphaFoldDB" id="A0A4R3LRJ4"/>
<keyword evidence="2 3" id="KW-0378">Hydrolase</keyword>
<dbReference type="CDD" id="cd03442">
    <property type="entry name" value="BFIT_BACH"/>
    <property type="match status" value="1"/>
</dbReference>
<dbReference type="GO" id="GO:0005829">
    <property type="term" value="C:cytosol"/>
    <property type="evidence" value="ECO:0007669"/>
    <property type="project" value="TreeGrafter"/>
</dbReference>
<dbReference type="OrthoDB" id="9801856at2"/>
<proteinExistence type="inferred from homology"/>
<accession>A0A4R3LRJ4</accession>
<dbReference type="InterPro" id="IPR040170">
    <property type="entry name" value="Cytosol_ACT"/>
</dbReference>
<evidence type="ECO:0000256" key="1">
    <source>
        <dbReference type="ARBA" id="ARBA00010458"/>
    </source>
</evidence>
<feature type="compositionally biased region" description="Low complexity" evidence="4">
    <location>
        <begin position="134"/>
        <end position="143"/>
    </location>
</feature>
<gene>
    <name evidence="6" type="ORF">EDC64_1105</name>
</gene>
<dbReference type="InterPro" id="IPR006683">
    <property type="entry name" value="Thioestr_dom"/>
</dbReference>
<evidence type="ECO:0000313" key="7">
    <source>
        <dbReference type="Proteomes" id="UP000294664"/>
    </source>
</evidence>
<dbReference type="GO" id="GO:0009062">
    <property type="term" value="P:fatty acid catabolic process"/>
    <property type="evidence" value="ECO:0007669"/>
    <property type="project" value="TreeGrafter"/>
</dbReference>
<evidence type="ECO:0000256" key="3">
    <source>
        <dbReference type="PROSITE-ProRule" id="PRU01106"/>
    </source>
</evidence>
<dbReference type="InterPro" id="IPR033120">
    <property type="entry name" value="HOTDOG_ACOT"/>
</dbReference>
<dbReference type="Pfam" id="PF03061">
    <property type="entry name" value="4HBT"/>
    <property type="match status" value="1"/>
</dbReference>
<dbReference type="GO" id="GO:0052816">
    <property type="term" value="F:long-chain fatty acyl-CoA hydrolase activity"/>
    <property type="evidence" value="ECO:0007669"/>
    <property type="project" value="TreeGrafter"/>
</dbReference>
<dbReference type="Proteomes" id="UP000294664">
    <property type="component" value="Unassembled WGS sequence"/>
</dbReference>
<evidence type="ECO:0000259" key="5">
    <source>
        <dbReference type="PROSITE" id="PS51770"/>
    </source>
</evidence>
<evidence type="ECO:0000256" key="2">
    <source>
        <dbReference type="ARBA" id="ARBA00022801"/>
    </source>
</evidence>
<dbReference type="PANTHER" id="PTHR11049">
    <property type="entry name" value="ACYL COENZYME A THIOESTER HYDROLASE"/>
    <property type="match status" value="1"/>
</dbReference>
<evidence type="ECO:0000256" key="4">
    <source>
        <dbReference type="SAM" id="MobiDB-lite"/>
    </source>
</evidence>
<feature type="domain" description="HotDog ACOT-type" evidence="5">
    <location>
        <begin position="9"/>
        <end position="121"/>
    </location>
</feature>
<organism evidence="6 7">
    <name type="scientific">Aquabacter spiritensis</name>
    <dbReference type="NCBI Taxonomy" id="933073"/>
    <lineage>
        <taxon>Bacteria</taxon>
        <taxon>Pseudomonadati</taxon>
        <taxon>Pseudomonadota</taxon>
        <taxon>Alphaproteobacteria</taxon>
        <taxon>Hyphomicrobiales</taxon>
        <taxon>Xanthobacteraceae</taxon>
        <taxon>Aquabacter</taxon>
    </lineage>
</organism>
<dbReference type="PANTHER" id="PTHR11049:SF5">
    <property type="entry name" value="ACYL-COA THIOESTER HYDROLASE YCIA"/>
    <property type="match status" value="1"/>
</dbReference>
<dbReference type="Gene3D" id="3.10.129.10">
    <property type="entry name" value="Hotdog Thioesterase"/>
    <property type="match status" value="1"/>
</dbReference>
<reference evidence="6 7" key="1">
    <citation type="submission" date="2019-03" db="EMBL/GenBank/DDBJ databases">
        <title>Genomic Encyclopedia of Type Strains, Phase IV (KMG-IV): sequencing the most valuable type-strain genomes for metagenomic binning, comparative biology and taxonomic classification.</title>
        <authorList>
            <person name="Goeker M."/>
        </authorList>
    </citation>
    <scope>NUCLEOTIDE SEQUENCE [LARGE SCALE GENOMIC DNA]</scope>
    <source>
        <strain evidence="6 7">DSM 9035</strain>
    </source>
</reference>
<protein>
    <submittedName>
        <fullName evidence="6">(3S)-malyl-CoA thioesterase</fullName>
    </submittedName>
</protein>
<comment type="caution">
    <text evidence="6">The sequence shown here is derived from an EMBL/GenBank/DDBJ whole genome shotgun (WGS) entry which is preliminary data.</text>
</comment>
<keyword evidence="7" id="KW-1185">Reference proteome</keyword>
<dbReference type="GO" id="GO:0006637">
    <property type="term" value="P:acyl-CoA metabolic process"/>
    <property type="evidence" value="ECO:0007669"/>
    <property type="project" value="TreeGrafter"/>
</dbReference>
<evidence type="ECO:0000313" key="6">
    <source>
        <dbReference type="EMBL" id="TCT03143.1"/>
    </source>
</evidence>